<comment type="caution">
    <text evidence="6">The sequence shown here is derived from an EMBL/GenBank/DDBJ whole genome shotgun (WGS) entry which is preliminary data.</text>
</comment>
<dbReference type="VEuPathDB" id="CryptoDB:CmeUKMEL1_13050"/>
<dbReference type="EMBL" id="JIBK01000046">
    <property type="protein sequence ID" value="POM84569.1"/>
    <property type="molecule type" value="Genomic_DNA"/>
</dbReference>
<evidence type="ECO:0000313" key="7">
    <source>
        <dbReference type="Proteomes" id="UP000236928"/>
    </source>
</evidence>
<feature type="transmembrane region" description="Helical" evidence="5">
    <location>
        <begin position="83"/>
        <end position="105"/>
    </location>
</feature>
<evidence type="ECO:0000256" key="3">
    <source>
        <dbReference type="ARBA" id="ARBA00022989"/>
    </source>
</evidence>
<dbReference type="PANTHER" id="PTHR38483">
    <property type="entry name" value="CHROMOSOME 1, WHOLE GENOME SHOTGUN SEQUENCE"/>
    <property type="match status" value="1"/>
</dbReference>
<evidence type="ECO:0000256" key="5">
    <source>
        <dbReference type="SAM" id="Phobius"/>
    </source>
</evidence>
<accession>A0A2P4Z3L1</accession>
<proteinExistence type="predicted"/>
<evidence type="ECO:0000256" key="2">
    <source>
        <dbReference type="ARBA" id="ARBA00022692"/>
    </source>
</evidence>
<feature type="transmembrane region" description="Helical" evidence="5">
    <location>
        <begin position="117"/>
        <end position="134"/>
    </location>
</feature>
<reference evidence="6 7" key="1">
    <citation type="submission" date="2014-04" db="EMBL/GenBank/DDBJ databases">
        <title>Comparative Genomics of Cryptosporidium Species.</title>
        <authorList>
            <person name="Silva J.C."/>
            <person name="Su Q."/>
            <person name="Chalmers R."/>
            <person name="Chibucos M.C."/>
            <person name="Elwin K."/>
            <person name="Godinez A."/>
            <person name="Guo F."/>
            <person name="Huynh K."/>
            <person name="Orvis J."/>
            <person name="Ott S."/>
            <person name="Sadzewicz L."/>
            <person name="Sengamalay N."/>
            <person name="Shetty A."/>
            <person name="Sun M."/>
            <person name="Tallon L."/>
            <person name="Xiao L."/>
            <person name="Zhang H."/>
            <person name="Fraser C.M."/>
            <person name="Zhu G."/>
            <person name="Kissinger J."/>
            <person name="Widmer G."/>
        </authorList>
    </citation>
    <scope>NUCLEOTIDE SEQUENCE [LARGE SCALE GENOMIC DNA]</scope>
    <source>
        <strain evidence="6 7">UKMEL1</strain>
    </source>
</reference>
<comment type="subcellular location">
    <subcellularLocation>
        <location evidence="1">Membrane</location>
        <topology evidence="1">Multi-pass membrane protein</topology>
    </subcellularLocation>
</comment>
<evidence type="ECO:0000256" key="4">
    <source>
        <dbReference type="ARBA" id="ARBA00023136"/>
    </source>
</evidence>
<organism evidence="6 7">
    <name type="scientific">Cryptosporidium meleagridis</name>
    <dbReference type="NCBI Taxonomy" id="93969"/>
    <lineage>
        <taxon>Eukaryota</taxon>
        <taxon>Sar</taxon>
        <taxon>Alveolata</taxon>
        <taxon>Apicomplexa</taxon>
        <taxon>Conoidasida</taxon>
        <taxon>Coccidia</taxon>
        <taxon>Eucoccidiorida</taxon>
        <taxon>Eimeriorina</taxon>
        <taxon>Cryptosporidiidae</taxon>
        <taxon>Cryptosporidium</taxon>
    </lineage>
</organism>
<dbReference type="Gene3D" id="1.20.120.350">
    <property type="entry name" value="Voltage-gated potassium channels. Chain C"/>
    <property type="match status" value="1"/>
</dbReference>
<dbReference type="PANTHER" id="PTHR38483:SF1">
    <property type="entry name" value="ION TRANSPORT DOMAIN-CONTAINING PROTEIN"/>
    <property type="match status" value="1"/>
</dbReference>
<protein>
    <submittedName>
        <fullName evidence="6">Ion transport protein family protein</fullName>
    </submittedName>
</protein>
<dbReference type="InterPro" id="IPR027359">
    <property type="entry name" value="Volt_channel_dom_sf"/>
</dbReference>
<sequence length="211" mass="24714">MDMYRYPGGLTSVDFYNFEINRSSRDQGFSFWTSNLTCEEKAITIVKRLYYSEFSKYLYFGIFLLNILVLFSGLFRAQSGSRFSIFLETIITLTLTFEVIIKLFLMKKRFFNKVNNVFDFVVALTCLSLLLLNGDIQRLFATKKVVNLRNNQIATDIFEQILTSFRFCLQMLRVFSIARLKGKAETVENTVNFDEIDNFEESLYFSDKNVV</sequence>
<dbReference type="OrthoDB" id="343823at2759"/>
<dbReference type="AlphaFoldDB" id="A0A2P4Z3L1"/>
<dbReference type="Proteomes" id="UP000236928">
    <property type="component" value="Unassembled WGS sequence"/>
</dbReference>
<keyword evidence="7" id="KW-1185">Reference proteome</keyword>
<keyword evidence="4 5" id="KW-0472">Membrane</keyword>
<dbReference type="GO" id="GO:0016020">
    <property type="term" value="C:membrane"/>
    <property type="evidence" value="ECO:0007669"/>
    <property type="project" value="UniProtKB-SubCell"/>
</dbReference>
<keyword evidence="3 5" id="KW-1133">Transmembrane helix</keyword>
<evidence type="ECO:0000313" key="6">
    <source>
        <dbReference type="EMBL" id="POM84569.1"/>
    </source>
</evidence>
<name>A0A2P4Z3L1_9CRYT</name>
<evidence type="ECO:0000256" key="1">
    <source>
        <dbReference type="ARBA" id="ARBA00004141"/>
    </source>
</evidence>
<keyword evidence="2 5" id="KW-0812">Transmembrane</keyword>
<feature type="transmembrane region" description="Helical" evidence="5">
    <location>
        <begin position="57"/>
        <end position="77"/>
    </location>
</feature>
<gene>
    <name evidence="6" type="ORF">CmeUKMEL1_13050</name>
</gene>